<evidence type="ECO:0000313" key="2">
    <source>
        <dbReference type="EMBL" id="HIQ90026.1"/>
    </source>
</evidence>
<keyword evidence="1" id="KW-0472">Membrane</keyword>
<keyword evidence="1" id="KW-1133">Transmembrane helix</keyword>
<evidence type="ECO:0000256" key="1">
    <source>
        <dbReference type="SAM" id="Phobius"/>
    </source>
</evidence>
<dbReference type="Proteomes" id="UP000886786">
    <property type="component" value="Unassembled WGS sequence"/>
</dbReference>
<proteinExistence type="predicted"/>
<accession>A0A9D0ZPC5</accession>
<dbReference type="EMBL" id="DVFV01000004">
    <property type="protein sequence ID" value="HIQ90026.1"/>
    <property type="molecule type" value="Genomic_DNA"/>
</dbReference>
<feature type="transmembrane region" description="Helical" evidence="1">
    <location>
        <begin position="84"/>
        <end position="104"/>
    </location>
</feature>
<sequence>MIEYLKSKVSLTIEGKNINRFIKRLTTKKIEILSLKYKDENHVTILVYKKDLETIFKIKSIYQITENGVYGLLKIKQNLKLNTHLIIIITISFLIFLFFTHVIFDIEVIHSSKEIRTLLQDELAQYGIKKYSISKSFNELEKIKEKILNKYPNKLEWLEIEKEGTKYVVRVEERKITKNNDNNTPRNIIAKKSGVLKKVVASKGDIIKDMDDYVNKGDIIVNSELIFNNKVTGKVRSEGKAYAEVWYVTKTEYPFAYYEEKETGKTQEVYKIKFLNHDIELTFNKYKSKKETEKEIISHPLLPFKLVKSNQRETEITSEILTFDEALEKAQKLSIKKIEDKLQKDEYIIRHKYLKSTVKDSTIEVEMFFAVYEDITDYAEIG</sequence>
<dbReference type="InterPro" id="IPR010690">
    <property type="entry name" value="YqfD"/>
</dbReference>
<protein>
    <submittedName>
        <fullName evidence="2">Sporulation protein YqfD</fullName>
    </submittedName>
</protein>
<reference evidence="2" key="1">
    <citation type="submission" date="2020-10" db="EMBL/GenBank/DDBJ databases">
        <authorList>
            <person name="Gilroy R."/>
        </authorList>
    </citation>
    <scope>NUCLEOTIDE SEQUENCE</scope>
    <source>
        <strain evidence="2">CHK147-3167</strain>
    </source>
</reference>
<evidence type="ECO:0000313" key="3">
    <source>
        <dbReference type="Proteomes" id="UP000886786"/>
    </source>
</evidence>
<name>A0A9D0ZPC5_9FIRM</name>
<organism evidence="2 3">
    <name type="scientific">Candidatus Coprosoma intestinipullorum</name>
    <dbReference type="NCBI Taxonomy" id="2840752"/>
    <lineage>
        <taxon>Bacteria</taxon>
        <taxon>Bacillati</taxon>
        <taxon>Bacillota</taxon>
        <taxon>Bacillota incertae sedis</taxon>
        <taxon>Candidatus Coprosoma</taxon>
    </lineage>
</organism>
<dbReference type="AlphaFoldDB" id="A0A9D0ZPC5"/>
<dbReference type="Pfam" id="PF06898">
    <property type="entry name" value="YqfD"/>
    <property type="match status" value="1"/>
</dbReference>
<reference evidence="2" key="2">
    <citation type="journal article" date="2021" name="PeerJ">
        <title>Extensive microbial diversity within the chicken gut microbiome revealed by metagenomics and culture.</title>
        <authorList>
            <person name="Gilroy R."/>
            <person name="Ravi A."/>
            <person name="Getino M."/>
            <person name="Pursley I."/>
            <person name="Horton D.L."/>
            <person name="Alikhan N.F."/>
            <person name="Baker D."/>
            <person name="Gharbi K."/>
            <person name="Hall N."/>
            <person name="Watson M."/>
            <person name="Adriaenssens E.M."/>
            <person name="Foster-Nyarko E."/>
            <person name="Jarju S."/>
            <person name="Secka A."/>
            <person name="Antonio M."/>
            <person name="Oren A."/>
            <person name="Chaudhuri R.R."/>
            <person name="La Ragione R."/>
            <person name="Hildebrand F."/>
            <person name="Pallen M.J."/>
        </authorList>
    </citation>
    <scope>NUCLEOTIDE SEQUENCE</scope>
    <source>
        <strain evidence="2">CHK147-3167</strain>
    </source>
</reference>
<gene>
    <name evidence="2" type="ORF">IAB27_00135</name>
</gene>
<comment type="caution">
    <text evidence="2">The sequence shown here is derived from an EMBL/GenBank/DDBJ whole genome shotgun (WGS) entry which is preliminary data.</text>
</comment>
<keyword evidence="1" id="KW-0812">Transmembrane</keyword>